<evidence type="ECO:0000313" key="2">
    <source>
        <dbReference type="EMBL" id="AZL60076.1"/>
    </source>
</evidence>
<dbReference type="KEGG" id="taw:EI545_15300"/>
<sequence length="83" mass="9252">MIGYPEAPKAWWLTRGMARISGVNLPRAVVEGWLQRAELEDLITRCAMCRAGQDCEAWLMRSGAERAMPEFCPNKSGIEALIA</sequence>
<gene>
    <name evidence="2" type="ORF">EI545_15300</name>
</gene>
<protein>
    <recommendedName>
        <fullName evidence="1">DUF6455 domain-containing protein</fullName>
    </recommendedName>
</protein>
<dbReference type="RefSeq" id="WP_125326271.1">
    <property type="nucleotide sequence ID" value="NZ_CP034328.1"/>
</dbReference>
<dbReference type="OrthoDB" id="7689275at2"/>
<dbReference type="Proteomes" id="UP000282002">
    <property type="component" value="Chromosome"/>
</dbReference>
<keyword evidence="3" id="KW-1185">Reference proteome</keyword>
<name>A0A3S8U8T9_9RHOB</name>
<accession>A0A3S8U8T9</accession>
<evidence type="ECO:0000313" key="3">
    <source>
        <dbReference type="Proteomes" id="UP000282002"/>
    </source>
</evidence>
<proteinExistence type="predicted"/>
<dbReference type="EMBL" id="CP034328">
    <property type="protein sequence ID" value="AZL60076.1"/>
    <property type="molecule type" value="Genomic_DNA"/>
</dbReference>
<reference evidence="2 3" key="1">
    <citation type="submission" date="2018-12" db="EMBL/GenBank/DDBJ databases">
        <title>Complete genome sequencing of Tabrizicola sp. K13M18.</title>
        <authorList>
            <person name="Bae J.-W."/>
        </authorList>
    </citation>
    <scope>NUCLEOTIDE SEQUENCE [LARGE SCALE GENOMIC DNA]</scope>
    <source>
        <strain evidence="2 3">K13M18</strain>
    </source>
</reference>
<dbReference type="InterPro" id="IPR045601">
    <property type="entry name" value="DUF6455"/>
</dbReference>
<organism evidence="2 3">
    <name type="scientific">Tabrizicola piscis</name>
    <dbReference type="NCBI Taxonomy" id="2494374"/>
    <lineage>
        <taxon>Bacteria</taxon>
        <taxon>Pseudomonadati</taxon>
        <taxon>Pseudomonadota</taxon>
        <taxon>Alphaproteobacteria</taxon>
        <taxon>Rhodobacterales</taxon>
        <taxon>Paracoccaceae</taxon>
        <taxon>Tabrizicola</taxon>
    </lineage>
</organism>
<dbReference type="AlphaFoldDB" id="A0A3S8U8T9"/>
<feature type="domain" description="DUF6455" evidence="1">
    <location>
        <begin position="6"/>
        <end position="81"/>
    </location>
</feature>
<dbReference type="Pfam" id="PF20056">
    <property type="entry name" value="DUF6455"/>
    <property type="match status" value="1"/>
</dbReference>
<evidence type="ECO:0000259" key="1">
    <source>
        <dbReference type="Pfam" id="PF20056"/>
    </source>
</evidence>